<protein>
    <recommendedName>
        <fullName evidence="1">Immune mapped protein 2 N-terminal domain-containing protein</fullName>
    </recommendedName>
</protein>
<dbReference type="EMBL" id="UIVS01000003">
    <property type="protein sequence ID" value="SVP92436.1"/>
    <property type="molecule type" value="Genomic_DNA"/>
</dbReference>
<feature type="domain" description="Immune mapped protein 2 N-terminal" evidence="1">
    <location>
        <begin position="114"/>
        <end position="207"/>
    </location>
</feature>
<gene>
    <name evidence="3" type="ORF">TAT_000222800</name>
    <name evidence="2" type="ORF">TAV_000222900</name>
</gene>
<dbReference type="VEuPathDB" id="PiroplasmaDB:TA03195"/>
<evidence type="ECO:0000259" key="1">
    <source>
        <dbReference type="Pfam" id="PF18590"/>
    </source>
</evidence>
<evidence type="ECO:0000313" key="3">
    <source>
        <dbReference type="EMBL" id="SVP93240.1"/>
    </source>
</evidence>
<reference evidence="2" key="1">
    <citation type="submission" date="2018-07" db="EMBL/GenBank/DDBJ databases">
        <authorList>
            <person name="Quirk P.G."/>
            <person name="Krulwich T.A."/>
        </authorList>
    </citation>
    <scope>NUCLEOTIDE SEQUENCE</scope>
    <source>
        <strain evidence="2">Anand</strain>
    </source>
</reference>
<dbReference type="Pfam" id="PF18590">
    <property type="entry name" value="IMP2_N"/>
    <property type="match status" value="1"/>
</dbReference>
<sequence>MEIFNKICCNCCGKKGEDTTEDEEEITESVLMIEDPFVGAKLVKKETEKKELPEPVVEEKKVLQARKHLKVKKKEIERISISGAVAALPPPPIEEIEGEIPKVKESYDQLSLGSGVYFGYSLNDNGSLYLQYTTEKPSSMDGVLGYIRPDREILKYHYENENGKHVITTNVKEYMKSKFQHDRKKYFDAWKEFLQLLNSHGGSLYILSAFDLSPPPRTRIVLFSSNSLTEIKGCEEVCLKENDLLGVFPFSLDYKTKLSDKLTRNDFMDLCEKYGIVFQLIK</sequence>
<evidence type="ECO:0000313" key="2">
    <source>
        <dbReference type="EMBL" id="SVP92436.1"/>
    </source>
</evidence>
<dbReference type="AlphaFoldDB" id="A0A3B0NBI3"/>
<organism evidence="2">
    <name type="scientific">Theileria annulata</name>
    <dbReference type="NCBI Taxonomy" id="5874"/>
    <lineage>
        <taxon>Eukaryota</taxon>
        <taxon>Sar</taxon>
        <taxon>Alveolata</taxon>
        <taxon>Apicomplexa</taxon>
        <taxon>Aconoidasida</taxon>
        <taxon>Piroplasmida</taxon>
        <taxon>Theileriidae</taxon>
        <taxon>Theileria</taxon>
    </lineage>
</organism>
<dbReference type="EMBL" id="UIVT01000003">
    <property type="protein sequence ID" value="SVP93240.1"/>
    <property type="molecule type" value="Genomic_DNA"/>
</dbReference>
<proteinExistence type="predicted"/>
<accession>A0A3B0NBI3</accession>
<dbReference type="InterPro" id="IPR040955">
    <property type="entry name" value="IMP2_N"/>
</dbReference>
<name>A0A3B0NBI3_THEAN</name>